<dbReference type="PANTHER" id="PTHR30250:SF27">
    <property type="entry name" value="POLYSACCHARIDE BIOSYNTHESIS PROTEIN"/>
    <property type="match status" value="1"/>
</dbReference>
<keyword evidence="4 7" id="KW-1133">Transmembrane helix</keyword>
<dbReference type="Pfam" id="PF01943">
    <property type="entry name" value="Polysacc_synt"/>
    <property type="match status" value="1"/>
</dbReference>
<keyword evidence="2" id="KW-1003">Cell membrane</keyword>
<feature type="transmembrane region" description="Helical" evidence="7">
    <location>
        <begin position="393"/>
        <end position="426"/>
    </location>
</feature>
<evidence type="ECO:0000256" key="6">
    <source>
        <dbReference type="SAM" id="MobiDB-lite"/>
    </source>
</evidence>
<evidence type="ECO:0000256" key="4">
    <source>
        <dbReference type="ARBA" id="ARBA00022989"/>
    </source>
</evidence>
<dbReference type="InterPro" id="IPR050833">
    <property type="entry name" value="Poly_Biosynth_Transport"/>
</dbReference>
<comment type="subcellular location">
    <subcellularLocation>
        <location evidence="1">Cell membrane</location>
        <topology evidence="1">Multi-pass membrane protein</topology>
    </subcellularLocation>
</comment>
<feature type="transmembrane region" description="Helical" evidence="7">
    <location>
        <begin position="447"/>
        <end position="464"/>
    </location>
</feature>
<feature type="transmembrane region" description="Helical" evidence="7">
    <location>
        <begin position="106"/>
        <end position="130"/>
    </location>
</feature>
<evidence type="ECO:0000313" key="8">
    <source>
        <dbReference type="EMBL" id="GAA5063914.1"/>
    </source>
</evidence>
<proteinExistence type="predicted"/>
<keyword evidence="9" id="KW-1185">Reference proteome</keyword>
<dbReference type="InterPro" id="IPR002797">
    <property type="entry name" value="Polysacc_synth"/>
</dbReference>
<feature type="transmembrane region" description="Helical" evidence="7">
    <location>
        <begin position="174"/>
        <end position="194"/>
    </location>
</feature>
<protein>
    <submittedName>
        <fullName evidence="8">Lipopolysaccharide biosynthesis protein</fullName>
    </submittedName>
</protein>
<dbReference type="EMBL" id="BAABKX010000030">
    <property type="protein sequence ID" value="GAA5063914.1"/>
    <property type="molecule type" value="Genomic_DNA"/>
</dbReference>
<comment type="caution">
    <text evidence="8">The sequence shown here is derived from an EMBL/GenBank/DDBJ whole genome shotgun (WGS) entry which is preliminary data.</text>
</comment>
<dbReference type="RefSeq" id="WP_227778702.1">
    <property type="nucleotide sequence ID" value="NZ_BAABKX010000030.1"/>
</dbReference>
<keyword evidence="3 7" id="KW-0812">Transmembrane</keyword>
<name>A0AAV3UQM9_9EURY</name>
<evidence type="ECO:0000256" key="3">
    <source>
        <dbReference type="ARBA" id="ARBA00022692"/>
    </source>
</evidence>
<feature type="compositionally biased region" description="Polar residues" evidence="6">
    <location>
        <begin position="1"/>
        <end position="12"/>
    </location>
</feature>
<gene>
    <name evidence="8" type="ORF">GCM10025751_52810</name>
</gene>
<sequence length="517" mass="55897">MEVDDQNATTETEQSESHGRSSSLASVSRGAGLFLVGKGTDNALRLGLNIVLTRGLGEGLFGVYSYGYVILSIVRTVTNLGTDTSILKFLPQYSEQKPKQNQMLGLALLTSLVGSLLISGFIFFGAPFITRLTLKNPLLTDVLRILALVLPFTTLSNILQTVFKALELPEYQVLLMNVVTPTVRLLLIAVPIFLGYKLLSVVAASVAASIVVFVATVSLFASRTAFRPTLRGSRGDVVEFYNYSLPLTLTQAGAILANRIDLLMVGIFISEGSTVGIYKAALVVAGMLVLPLSAFNQIFPPVASRLYTNGKTAELQSLYQQLTRWIFTVALFFALGAIVYSKEILFIFGEGYTDGSSILVLFALGQLANAAVGPSGFLLMMTDHQYLSLVNRWGLGILNVICNYVFIQEFGVIGAALATASVLALINFARVAEVWYTEGLFPYSRRFVKPIVAGIATGLIMYGFRSLFSGYPLLVVGGGVGFCVFSALLLAAGIEEEDHEFFSMCVSYVRDASVTHD</sequence>
<organism evidence="8 9">
    <name type="scientific">Haladaptatus pallidirubidus</name>
    <dbReference type="NCBI Taxonomy" id="1008152"/>
    <lineage>
        <taxon>Archaea</taxon>
        <taxon>Methanobacteriati</taxon>
        <taxon>Methanobacteriota</taxon>
        <taxon>Stenosarchaea group</taxon>
        <taxon>Halobacteria</taxon>
        <taxon>Halobacteriales</taxon>
        <taxon>Haladaptataceae</taxon>
        <taxon>Haladaptatus</taxon>
    </lineage>
</organism>
<accession>A0AAV3UQM9</accession>
<evidence type="ECO:0000256" key="7">
    <source>
        <dbReference type="SAM" id="Phobius"/>
    </source>
</evidence>
<evidence type="ECO:0000256" key="1">
    <source>
        <dbReference type="ARBA" id="ARBA00004651"/>
    </source>
</evidence>
<dbReference type="GO" id="GO:0005886">
    <property type="term" value="C:plasma membrane"/>
    <property type="evidence" value="ECO:0007669"/>
    <property type="project" value="UniProtKB-SubCell"/>
</dbReference>
<evidence type="ECO:0000313" key="9">
    <source>
        <dbReference type="Proteomes" id="UP001501729"/>
    </source>
</evidence>
<feature type="transmembrane region" description="Helical" evidence="7">
    <location>
        <begin position="358"/>
        <end position="381"/>
    </location>
</feature>
<reference evidence="8 9" key="1">
    <citation type="journal article" date="2019" name="Int. J. Syst. Evol. Microbiol.">
        <title>The Global Catalogue of Microorganisms (GCM) 10K type strain sequencing project: providing services to taxonomists for standard genome sequencing and annotation.</title>
        <authorList>
            <consortium name="The Broad Institute Genomics Platform"/>
            <consortium name="The Broad Institute Genome Sequencing Center for Infectious Disease"/>
            <person name="Wu L."/>
            <person name="Ma J."/>
        </authorList>
    </citation>
    <scope>NUCLEOTIDE SEQUENCE [LARGE SCALE GENOMIC DNA]</scope>
    <source>
        <strain evidence="8 9">JCM 17504</strain>
    </source>
</reference>
<feature type="region of interest" description="Disordered" evidence="6">
    <location>
        <begin position="1"/>
        <end position="24"/>
    </location>
</feature>
<dbReference type="AlphaFoldDB" id="A0AAV3UQM9"/>
<dbReference type="PANTHER" id="PTHR30250">
    <property type="entry name" value="PST FAMILY PREDICTED COLANIC ACID TRANSPORTER"/>
    <property type="match status" value="1"/>
</dbReference>
<dbReference type="Proteomes" id="UP001501729">
    <property type="component" value="Unassembled WGS sequence"/>
</dbReference>
<feature type="transmembrane region" description="Helical" evidence="7">
    <location>
        <begin position="470"/>
        <end position="494"/>
    </location>
</feature>
<feature type="transmembrane region" description="Helical" evidence="7">
    <location>
        <begin position="142"/>
        <end position="162"/>
    </location>
</feature>
<evidence type="ECO:0000256" key="2">
    <source>
        <dbReference type="ARBA" id="ARBA00022475"/>
    </source>
</evidence>
<feature type="transmembrane region" description="Helical" evidence="7">
    <location>
        <begin position="200"/>
        <end position="221"/>
    </location>
</feature>
<dbReference type="GeneID" id="68617481"/>
<keyword evidence="5 7" id="KW-0472">Membrane</keyword>
<feature type="transmembrane region" description="Helical" evidence="7">
    <location>
        <begin position="325"/>
        <end position="346"/>
    </location>
</feature>
<dbReference type="CDD" id="cd13128">
    <property type="entry name" value="MATE_Wzx_like"/>
    <property type="match status" value="1"/>
</dbReference>
<evidence type="ECO:0000256" key="5">
    <source>
        <dbReference type="ARBA" id="ARBA00023136"/>
    </source>
</evidence>